<dbReference type="EMBL" id="JADBGI010000041">
    <property type="protein sequence ID" value="MBE3002331.1"/>
    <property type="molecule type" value="Genomic_DNA"/>
</dbReference>
<dbReference type="Proteomes" id="UP000806528">
    <property type="component" value="Unassembled WGS sequence"/>
</dbReference>
<gene>
    <name evidence="7" type="ORF">IDM40_27060</name>
</gene>
<evidence type="ECO:0000259" key="6">
    <source>
        <dbReference type="PROSITE" id="PS50011"/>
    </source>
</evidence>
<accession>A0ABR9PES5</accession>
<evidence type="ECO:0000256" key="1">
    <source>
        <dbReference type="ARBA" id="ARBA00022679"/>
    </source>
</evidence>
<dbReference type="GO" id="GO:0004674">
    <property type="term" value="F:protein serine/threonine kinase activity"/>
    <property type="evidence" value="ECO:0007669"/>
    <property type="project" value="UniProtKB-KW"/>
</dbReference>
<dbReference type="InterPro" id="IPR011009">
    <property type="entry name" value="Kinase-like_dom_sf"/>
</dbReference>
<protein>
    <submittedName>
        <fullName evidence="7">Serine/threonine protein kinase</fullName>
    </submittedName>
</protein>
<feature type="compositionally biased region" description="Basic and acidic residues" evidence="5">
    <location>
        <begin position="338"/>
        <end position="359"/>
    </location>
</feature>
<keyword evidence="1" id="KW-0808">Transferase</keyword>
<dbReference type="PANTHER" id="PTHR43289:SF34">
    <property type="entry name" value="SERINE_THREONINE-PROTEIN KINASE YBDM-RELATED"/>
    <property type="match status" value="1"/>
</dbReference>
<proteinExistence type="predicted"/>
<dbReference type="Gene3D" id="1.10.510.10">
    <property type="entry name" value="Transferase(Phosphotransferase) domain 1"/>
    <property type="match status" value="1"/>
</dbReference>
<evidence type="ECO:0000256" key="4">
    <source>
        <dbReference type="ARBA" id="ARBA00022840"/>
    </source>
</evidence>
<reference evidence="7 8" key="1">
    <citation type="submission" date="2020-09" db="EMBL/GenBank/DDBJ databases">
        <title>Diversity and distribution of actinomycetes associated with coral in the coast of Hainan.</title>
        <authorList>
            <person name="Li F."/>
        </authorList>
    </citation>
    <scope>NUCLEOTIDE SEQUENCE [LARGE SCALE GENOMIC DNA]</scope>
    <source>
        <strain evidence="7 8">HNM0947</strain>
    </source>
</reference>
<keyword evidence="7" id="KW-0723">Serine/threonine-protein kinase</keyword>
<dbReference type="InterPro" id="IPR000719">
    <property type="entry name" value="Prot_kinase_dom"/>
</dbReference>
<dbReference type="CDD" id="cd14014">
    <property type="entry name" value="STKc_PknB_like"/>
    <property type="match status" value="1"/>
</dbReference>
<evidence type="ECO:0000256" key="2">
    <source>
        <dbReference type="ARBA" id="ARBA00022741"/>
    </source>
</evidence>
<keyword evidence="2" id="KW-0547">Nucleotide-binding</keyword>
<organism evidence="7 8">
    <name type="scientific">Nocardiopsis coralli</name>
    <dbReference type="NCBI Taxonomy" id="2772213"/>
    <lineage>
        <taxon>Bacteria</taxon>
        <taxon>Bacillati</taxon>
        <taxon>Actinomycetota</taxon>
        <taxon>Actinomycetes</taxon>
        <taxon>Streptosporangiales</taxon>
        <taxon>Nocardiopsidaceae</taxon>
        <taxon>Nocardiopsis</taxon>
    </lineage>
</organism>
<sequence>MAPPSIPASLRIGPLEAADPAKVGGHRLVGRLGTGAMGTVYAALAPDGSRRALELAHREWDPAAQEPPVPEPGAHLLGARASGRHGGRPWAALEHVPGPDLATWVEERGALSDGALLCLAAGVADALARVHAAGTVHGDVEPRTVLMAPDGPRVRDFGVARGIDDSAPARVAGAPGWLAPERYAGAPPEPASDVFAWACVVVLGASGAEPFGSEGTLAELEERARLNRVELSDVPVPLRPVLRRALSVDPGERPTARSAAQACLRALERGVGGAGETRGPGEERGGFRAPGKADGVGRRSGENGGGDSGTWEASDGPGDLCSDAGEEGGGAPSVLVVEGEHAAPHEVPRSELDGGREKGGAPPGAEAGRRRWLKRERSFLFRGEEDRGRREGPSRGGLPGKRGLGSLFGKVRLGRGPGESPGEGRRGVPEDPGKDGGRGSGETGSGSGPGSGTGSGSGIGSGTGRGPGEGVGDRGDGGDRDTSRLRPFLDRLWPEVQGDDDDAAWNADPPRRSGRLRRFFGGGDGAASVAALVAGVLVALAATAGGGAFLLDALGPDEPEHQHPSSFGEDLLVRARDTVLGADAFELTVLTHGGNGSGPRQSTRTRGPTVYDRVRYQAEPEEVLRWNSTVGGGGPTSDRMWWDGRLLDAGGTSAGGDPASWAEPPDPGEADAHTPEVVTEPLRSAIEDGRVIGYREADYVPSEPAEDAYAHLADGQPAGERDALWVEGEFATTDNPAAEPAVFTLVTTAEGVPLAFSWEEQTHFHLRPTSSRLSPEDLGTGEEEYPRWWYTEYTFVSFDAEVDLPVPDPDEVRASEHPDGGQ</sequence>
<feature type="compositionally biased region" description="Basic and acidic residues" evidence="5">
    <location>
        <begin position="471"/>
        <end position="493"/>
    </location>
</feature>
<dbReference type="PROSITE" id="PS50011">
    <property type="entry name" value="PROTEIN_KINASE_DOM"/>
    <property type="match status" value="1"/>
</dbReference>
<dbReference type="RefSeq" id="WP_193124918.1">
    <property type="nucleotide sequence ID" value="NZ_JADBGI010000041.1"/>
</dbReference>
<feature type="region of interest" description="Disordered" evidence="5">
    <location>
        <begin position="271"/>
        <end position="512"/>
    </location>
</feature>
<evidence type="ECO:0000256" key="5">
    <source>
        <dbReference type="SAM" id="MobiDB-lite"/>
    </source>
</evidence>
<feature type="compositionally biased region" description="Basic and acidic residues" evidence="5">
    <location>
        <begin position="375"/>
        <end position="393"/>
    </location>
</feature>
<keyword evidence="4" id="KW-0067">ATP-binding</keyword>
<feature type="region of interest" description="Disordered" evidence="5">
    <location>
        <begin position="649"/>
        <end position="674"/>
    </location>
</feature>
<dbReference type="SUPFAM" id="SSF56112">
    <property type="entry name" value="Protein kinase-like (PK-like)"/>
    <property type="match status" value="1"/>
</dbReference>
<feature type="compositionally biased region" description="Gly residues" evidence="5">
    <location>
        <begin position="438"/>
        <end position="470"/>
    </location>
</feature>
<comment type="caution">
    <text evidence="7">The sequence shown here is derived from an EMBL/GenBank/DDBJ whole genome shotgun (WGS) entry which is preliminary data.</text>
</comment>
<name>A0ABR9PES5_9ACTN</name>
<dbReference type="Pfam" id="PF00069">
    <property type="entry name" value="Pkinase"/>
    <property type="match status" value="1"/>
</dbReference>
<keyword evidence="3 7" id="KW-0418">Kinase</keyword>
<evidence type="ECO:0000313" key="8">
    <source>
        <dbReference type="Proteomes" id="UP000806528"/>
    </source>
</evidence>
<feature type="domain" description="Protein kinase" evidence="6">
    <location>
        <begin position="26"/>
        <end position="267"/>
    </location>
</feature>
<feature type="compositionally biased region" description="Basic and acidic residues" evidence="5">
    <location>
        <begin position="422"/>
        <end position="437"/>
    </location>
</feature>
<keyword evidence="8" id="KW-1185">Reference proteome</keyword>
<dbReference type="PANTHER" id="PTHR43289">
    <property type="entry name" value="MITOGEN-ACTIVATED PROTEIN KINASE KINASE KINASE 20-RELATED"/>
    <property type="match status" value="1"/>
</dbReference>
<evidence type="ECO:0000256" key="3">
    <source>
        <dbReference type="ARBA" id="ARBA00022777"/>
    </source>
</evidence>
<feature type="compositionally biased region" description="Gly residues" evidence="5">
    <location>
        <begin position="394"/>
        <end position="403"/>
    </location>
</feature>
<evidence type="ECO:0000313" key="7">
    <source>
        <dbReference type="EMBL" id="MBE3002331.1"/>
    </source>
</evidence>